<dbReference type="PANTHER" id="PTHR21198">
    <property type="entry name" value="GLUTAMATE RACEMASE"/>
    <property type="match status" value="1"/>
</dbReference>
<evidence type="ECO:0000313" key="4">
    <source>
        <dbReference type="Proteomes" id="UP001500831"/>
    </source>
</evidence>
<reference evidence="3 4" key="1">
    <citation type="journal article" date="2019" name="Int. J. Syst. Evol. Microbiol.">
        <title>The Global Catalogue of Microorganisms (GCM) 10K type strain sequencing project: providing services to taxonomists for standard genome sequencing and annotation.</title>
        <authorList>
            <consortium name="The Broad Institute Genomics Platform"/>
            <consortium name="The Broad Institute Genome Sequencing Center for Infectious Disease"/>
            <person name="Wu L."/>
            <person name="Ma J."/>
        </authorList>
    </citation>
    <scope>NUCLEOTIDE SEQUENCE [LARGE SCALE GENOMIC DNA]</scope>
    <source>
        <strain evidence="3 4">JCM 6242</strain>
    </source>
</reference>
<evidence type="ECO:0000313" key="3">
    <source>
        <dbReference type="EMBL" id="GAA2874389.1"/>
    </source>
</evidence>
<dbReference type="InterPro" id="IPR001920">
    <property type="entry name" value="Asp/Glu_race"/>
</dbReference>
<dbReference type="PANTHER" id="PTHR21198:SF7">
    <property type="entry name" value="ASPARTATE-GLUTAMATE RACEMASE FAMILY"/>
    <property type="match status" value="1"/>
</dbReference>
<proteinExistence type="inferred from homology"/>
<dbReference type="InterPro" id="IPR018187">
    <property type="entry name" value="Asp/Glu_racemase_AS_1"/>
</dbReference>
<comment type="similarity">
    <text evidence="1">Belongs to the aspartate/glutamate racemases family.</text>
</comment>
<organism evidence="3 4">
    <name type="scientific">Streptosporangium fragile</name>
    <dbReference type="NCBI Taxonomy" id="46186"/>
    <lineage>
        <taxon>Bacteria</taxon>
        <taxon>Bacillati</taxon>
        <taxon>Actinomycetota</taxon>
        <taxon>Actinomycetes</taxon>
        <taxon>Streptosporangiales</taxon>
        <taxon>Streptosporangiaceae</taxon>
        <taxon>Streptosporangium</taxon>
    </lineage>
</organism>
<dbReference type="PROSITE" id="PS00923">
    <property type="entry name" value="ASP_GLU_RACEMASE_1"/>
    <property type="match status" value="1"/>
</dbReference>
<comment type="caution">
    <text evidence="3">The sequence shown here is derived from an EMBL/GenBank/DDBJ whole genome shotgun (WGS) entry which is preliminary data.</text>
</comment>
<dbReference type="Proteomes" id="UP001500831">
    <property type="component" value="Unassembled WGS sequence"/>
</dbReference>
<dbReference type="NCBIfam" id="TIGR00035">
    <property type="entry name" value="asp_race"/>
    <property type="match status" value="1"/>
</dbReference>
<evidence type="ECO:0000256" key="1">
    <source>
        <dbReference type="ARBA" id="ARBA00007847"/>
    </source>
</evidence>
<dbReference type="RefSeq" id="WP_344972556.1">
    <property type="nucleotide sequence ID" value="NZ_BAAAVI010000023.1"/>
</dbReference>
<gene>
    <name evidence="3" type="ORF">GCM10010517_35040</name>
</gene>
<dbReference type="Gene3D" id="3.40.50.1860">
    <property type="match status" value="2"/>
</dbReference>
<dbReference type="Pfam" id="PF01177">
    <property type="entry name" value="Asp_Glu_race"/>
    <property type="match status" value="1"/>
</dbReference>
<evidence type="ECO:0000256" key="2">
    <source>
        <dbReference type="ARBA" id="ARBA00023235"/>
    </source>
</evidence>
<dbReference type="InterPro" id="IPR004380">
    <property type="entry name" value="Asp_race"/>
</dbReference>
<dbReference type="SUPFAM" id="SSF53681">
    <property type="entry name" value="Aspartate/glutamate racemase"/>
    <property type="match status" value="2"/>
</dbReference>
<keyword evidence="4" id="KW-1185">Reference proteome</keyword>
<dbReference type="EMBL" id="BAAAVI010000023">
    <property type="protein sequence ID" value="GAA2874389.1"/>
    <property type="molecule type" value="Genomic_DNA"/>
</dbReference>
<accession>A0ABN3VZM9</accession>
<sequence length="236" mass="24663">MSRPLLGVLGGMGPLATAHFYRMLIEATPAETDQEHVRVAIWADPSVPDRTKSLLGEGPSPVPVMLDGLRWLQAAGADCVVIPCNTAHAYVEELVASTGVLVLDMVTAALQSCQAVRPGVRRVGVLATRGTRAAQLYERAASRLGIEVVQVPFAVQREHVDTAIRTVKAGGDLAKAARSIETAARVLHALGAEVGVAACTEIPLVIAGAGRVLPMVDSTASLVETALVRLAVRTGP</sequence>
<keyword evidence="2" id="KW-0413">Isomerase</keyword>
<dbReference type="InterPro" id="IPR015942">
    <property type="entry name" value="Asp/Glu/hydantoin_racemase"/>
</dbReference>
<name>A0ABN3VZM9_9ACTN</name>
<protein>
    <submittedName>
        <fullName evidence="3">Amino acid racemase</fullName>
    </submittedName>
</protein>